<accession>A0A4R9K2R0</accession>
<keyword evidence="1 3" id="KW-0808">Transferase</keyword>
<dbReference type="CDD" id="cd03801">
    <property type="entry name" value="GT4_PimA-like"/>
    <property type="match status" value="1"/>
</dbReference>
<dbReference type="RefSeq" id="WP_135623238.1">
    <property type="nucleotide sequence ID" value="NZ_RQGD01000022.1"/>
</dbReference>
<evidence type="ECO:0000259" key="2">
    <source>
        <dbReference type="Pfam" id="PF00534"/>
    </source>
</evidence>
<dbReference type="EMBL" id="RQGD01000022">
    <property type="protein sequence ID" value="TGL60313.1"/>
    <property type="molecule type" value="Genomic_DNA"/>
</dbReference>
<evidence type="ECO:0000313" key="3">
    <source>
        <dbReference type="EMBL" id="TGL60313.1"/>
    </source>
</evidence>
<dbReference type="PANTHER" id="PTHR46401">
    <property type="entry name" value="GLYCOSYLTRANSFERASE WBBK-RELATED"/>
    <property type="match status" value="1"/>
</dbReference>
<dbReference type="Gene3D" id="3.40.50.2000">
    <property type="entry name" value="Glycogen Phosphorylase B"/>
    <property type="match status" value="2"/>
</dbReference>
<evidence type="ECO:0000256" key="1">
    <source>
        <dbReference type="ARBA" id="ARBA00022679"/>
    </source>
</evidence>
<comment type="caution">
    <text evidence="3">The sequence shown here is derived from an EMBL/GenBank/DDBJ whole genome shotgun (WGS) entry which is preliminary data.</text>
</comment>
<name>A0A4R9K2R0_9LEPT</name>
<feature type="domain" description="Glycosyl transferase family 1" evidence="2">
    <location>
        <begin position="158"/>
        <end position="325"/>
    </location>
</feature>
<keyword evidence="4" id="KW-1185">Reference proteome</keyword>
<dbReference type="GO" id="GO:0009103">
    <property type="term" value="P:lipopolysaccharide biosynthetic process"/>
    <property type="evidence" value="ECO:0007669"/>
    <property type="project" value="TreeGrafter"/>
</dbReference>
<dbReference type="Pfam" id="PF00534">
    <property type="entry name" value="Glycos_transf_1"/>
    <property type="match status" value="1"/>
</dbReference>
<protein>
    <submittedName>
        <fullName evidence="3">Glycosyltransferase</fullName>
    </submittedName>
</protein>
<dbReference type="Proteomes" id="UP000297693">
    <property type="component" value="Unassembled WGS sequence"/>
</dbReference>
<organism evidence="3 4">
    <name type="scientific">Leptospira ognonensis</name>
    <dbReference type="NCBI Taxonomy" id="2484945"/>
    <lineage>
        <taxon>Bacteria</taxon>
        <taxon>Pseudomonadati</taxon>
        <taxon>Spirochaetota</taxon>
        <taxon>Spirochaetia</taxon>
        <taxon>Leptospirales</taxon>
        <taxon>Leptospiraceae</taxon>
        <taxon>Leptospira</taxon>
    </lineage>
</organism>
<reference evidence="3" key="1">
    <citation type="journal article" date="2019" name="PLoS Negl. Trop. Dis.">
        <title>Revisiting the worldwide diversity of Leptospira species in the environment.</title>
        <authorList>
            <person name="Vincent A.T."/>
            <person name="Schiettekatte O."/>
            <person name="Bourhy P."/>
            <person name="Veyrier F.J."/>
            <person name="Picardeau M."/>
        </authorList>
    </citation>
    <scope>NUCLEOTIDE SEQUENCE [LARGE SCALE GENOMIC DNA]</scope>
    <source>
        <strain evidence="3">201702476</strain>
    </source>
</reference>
<gene>
    <name evidence="3" type="ORF">EHQ58_07405</name>
</gene>
<dbReference type="AlphaFoldDB" id="A0A4R9K2R0"/>
<dbReference type="SUPFAM" id="SSF53756">
    <property type="entry name" value="UDP-Glycosyltransferase/glycogen phosphorylase"/>
    <property type="match status" value="1"/>
</dbReference>
<evidence type="ECO:0000313" key="4">
    <source>
        <dbReference type="Proteomes" id="UP000297693"/>
    </source>
</evidence>
<dbReference type="GO" id="GO:0016757">
    <property type="term" value="F:glycosyltransferase activity"/>
    <property type="evidence" value="ECO:0007669"/>
    <property type="project" value="InterPro"/>
</dbReference>
<proteinExistence type="predicted"/>
<dbReference type="OrthoDB" id="9787617at2"/>
<dbReference type="InterPro" id="IPR001296">
    <property type="entry name" value="Glyco_trans_1"/>
</dbReference>
<dbReference type="PANTHER" id="PTHR46401:SF2">
    <property type="entry name" value="GLYCOSYLTRANSFERASE WBBK-RELATED"/>
    <property type="match status" value="1"/>
</dbReference>
<sequence>MSKGRILQFSAGFQLGDAISQEMLELKKKLKSEGYTSELYSENINKPDRSYVTKFNKADIKNDDVIVYHHSIHSDVLPFILKFKNKKILIYHNVTPNHFFEPYDLKFTYLLTEGRNDLYQIKDQFDAYFAVSDFNKQELTELGYRNVKLMPLNLNFSKWESYNKSPITKKDLQFLFVGRIAPNKKQNDLIKFAKIWKEKTHKNFHLKLIGFSNPNQQSYLDELEFMIKSYDLENQVEIVSYVNEEILSKYYRESNYFISMSEHEGFCVPLMEAMYFQLPVIAYKAGAIAETLGGSGFLFSEKNYEVLVDLILKLESTPILKETQINHQTERLSHYLKSTSIEPLMNYLEAK</sequence>